<keyword evidence="2" id="KW-0663">Pyridoxal phosphate</keyword>
<dbReference type="PANTHER" id="PTHR43795">
    <property type="entry name" value="BIFUNCTIONAL ASPARTATE AMINOTRANSFERASE AND GLUTAMATE/ASPARTATE-PREPHENATE AMINOTRANSFERASE-RELATED"/>
    <property type="match status" value="1"/>
</dbReference>
<dbReference type="Pfam" id="PF00155">
    <property type="entry name" value="Aminotran_1_2"/>
    <property type="match status" value="1"/>
</dbReference>
<dbReference type="Gene3D" id="3.40.640.10">
    <property type="entry name" value="Type I PLP-dependent aspartate aminotransferase-like (Major domain)"/>
    <property type="match status" value="1"/>
</dbReference>
<dbReference type="EMBL" id="JABSNW010000009">
    <property type="protein sequence ID" value="KAL2884779.1"/>
    <property type="molecule type" value="Genomic_DNA"/>
</dbReference>
<dbReference type="InterPro" id="IPR050478">
    <property type="entry name" value="Ethylene_sulfur-biosynth"/>
</dbReference>
<dbReference type="GeneID" id="98121298"/>
<comment type="caution">
    <text evidence="5">The sequence shown here is derived from an EMBL/GenBank/DDBJ whole genome shotgun (WGS) entry which is preliminary data.</text>
</comment>
<proteinExistence type="inferred from homology"/>
<protein>
    <submittedName>
        <fullName evidence="5">PLP-dependent transferase</fullName>
    </submittedName>
</protein>
<dbReference type="PRINTS" id="PR00753">
    <property type="entry name" value="ACCSYNTHASE"/>
</dbReference>
<dbReference type="SUPFAM" id="SSF53383">
    <property type="entry name" value="PLP-dependent transferases"/>
    <property type="match status" value="1"/>
</dbReference>
<dbReference type="InterPro" id="IPR015424">
    <property type="entry name" value="PyrdxlP-dep_Trfase"/>
</dbReference>
<dbReference type="RefSeq" id="XP_070855960.1">
    <property type="nucleotide sequence ID" value="XM_071004448.1"/>
</dbReference>
<keyword evidence="6" id="KW-1185">Reference proteome</keyword>
<feature type="region of interest" description="Disordered" evidence="3">
    <location>
        <begin position="492"/>
        <end position="511"/>
    </location>
</feature>
<feature type="domain" description="Aminotransferase class I/classII large" evidence="4">
    <location>
        <begin position="71"/>
        <end position="387"/>
    </location>
</feature>
<evidence type="ECO:0000259" key="4">
    <source>
        <dbReference type="Pfam" id="PF00155"/>
    </source>
</evidence>
<comment type="similarity">
    <text evidence="1">Belongs to the class-I pyridoxal-phosphate-dependent aminotransferase family.</text>
</comment>
<evidence type="ECO:0000313" key="6">
    <source>
        <dbReference type="Proteomes" id="UP001610728"/>
    </source>
</evidence>
<reference evidence="5 6" key="1">
    <citation type="submission" date="2020-05" db="EMBL/GenBank/DDBJ databases">
        <title>Ceratocystis lukuohia genome.</title>
        <authorList>
            <person name="Harrington T.C."/>
            <person name="Kim K."/>
            <person name="Mayers C.G."/>
        </authorList>
    </citation>
    <scope>NUCLEOTIDE SEQUENCE [LARGE SCALE GENOMIC DNA]</scope>
    <source>
        <strain evidence="5 6">C4212</strain>
    </source>
</reference>
<dbReference type="PANTHER" id="PTHR43795:SF63">
    <property type="entry name" value="PUTATIVE (AFU_ORTHOLOGUE AFUA_4G00630)-RELATED"/>
    <property type="match status" value="1"/>
</dbReference>
<accession>A0ABR4M958</accession>
<dbReference type="Gene3D" id="3.90.1150.10">
    <property type="entry name" value="Aspartate Aminotransferase, domain 1"/>
    <property type="match status" value="1"/>
</dbReference>
<evidence type="ECO:0000313" key="5">
    <source>
        <dbReference type="EMBL" id="KAL2884779.1"/>
    </source>
</evidence>
<dbReference type="GO" id="GO:0016740">
    <property type="term" value="F:transferase activity"/>
    <property type="evidence" value="ECO:0007669"/>
    <property type="project" value="UniProtKB-KW"/>
</dbReference>
<organism evidence="5 6">
    <name type="scientific">Ceratocystis lukuohia</name>
    <dbReference type="NCBI Taxonomy" id="2019550"/>
    <lineage>
        <taxon>Eukaryota</taxon>
        <taxon>Fungi</taxon>
        <taxon>Dikarya</taxon>
        <taxon>Ascomycota</taxon>
        <taxon>Pezizomycotina</taxon>
        <taxon>Sordariomycetes</taxon>
        <taxon>Hypocreomycetidae</taxon>
        <taxon>Microascales</taxon>
        <taxon>Ceratocystidaceae</taxon>
        <taxon>Ceratocystis</taxon>
    </lineage>
</organism>
<dbReference type="CDD" id="cd00609">
    <property type="entry name" value="AAT_like"/>
    <property type="match status" value="1"/>
</dbReference>
<evidence type="ECO:0000256" key="1">
    <source>
        <dbReference type="ARBA" id="ARBA00007441"/>
    </source>
</evidence>
<keyword evidence="5" id="KW-0808">Transferase</keyword>
<dbReference type="InterPro" id="IPR004839">
    <property type="entry name" value="Aminotransferase_I/II_large"/>
</dbReference>
<evidence type="ECO:0000256" key="3">
    <source>
        <dbReference type="SAM" id="MobiDB-lite"/>
    </source>
</evidence>
<evidence type="ECO:0000256" key="2">
    <source>
        <dbReference type="ARBA" id="ARBA00022898"/>
    </source>
</evidence>
<dbReference type="InterPro" id="IPR015422">
    <property type="entry name" value="PyrdxlP-dep_Trfase_small"/>
</dbReference>
<sequence length="761" mass="84508">MSLSKRAEPIARQTPLTKIWEVIANVWHPETNPSGFVSLGVAENSLMHDTLCDKLPAASDISTIAFTYGNGLSGSLRLRTALASFLNDKHSPATPILPAHIMLTNGCSAAIEQLSWILADPGDVWLLGQPYYGTFIPDLGLRPDAEVMPVSFGDVDPLSIDAAQAYEAAIIKAQSQGKRVAALMLCNPHNPLGRCYTRETIVALMKLCQKYQIHLVTDELYALSIWKNTVDLDLVHVLWGMSKDFGANGIRIGMIIDQHNEALRQAIFSTCIYSSISSLPDIMTAKIFDDRAWVESYVAENNRQLSDRFAIVAHWAKDNGIEYAKGTNAGFFVWVNLGDIYLKHHPNTIKSPTINDEITEALLENRVFLASGSNFGSEKPDIFQVTFSLKQYVPQHMATSFHSFSRLPLELQDHIWDLIISTSNVLPAGAYHATLVRSAHGPGQRPKYLEGAEGGGGEEEDEDDADTYAYSHAPQPYRAAEAAAQAVVRTRPSRHTTASPGPTHIFLHRDGPELMTTPRDALFASIAALQITCRRSALAVKRRRCQEQALLHEPAEGLLLHSSPWSSWSLSARRIDARSELVILEHGWQRPCSRVAASAAASAGVYGSSAGQIQDLRKLRCMGIMWPGPCADGGLFYNRESVGGLLSIWSDLTALYVVVRPEYLREEPWPEVSNSINVRDYLAGCWREGPSQTVFVAASREYFEVPVEDVTKAGQLWRAIELLSDARQQTWLWARHARNQGVQRPWTRCRVMSWRERRGAI</sequence>
<name>A0ABR4M958_9PEZI</name>
<gene>
    <name evidence="5" type="ORF">HOO65_090074</name>
</gene>
<dbReference type="Proteomes" id="UP001610728">
    <property type="component" value="Unassembled WGS sequence"/>
</dbReference>
<dbReference type="InterPro" id="IPR015421">
    <property type="entry name" value="PyrdxlP-dep_Trfase_major"/>
</dbReference>
<dbReference type="InterPro" id="IPR004838">
    <property type="entry name" value="NHTrfase_class1_PyrdxlP-BS"/>
</dbReference>
<dbReference type="PROSITE" id="PS00105">
    <property type="entry name" value="AA_TRANSFER_CLASS_1"/>
    <property type="match status" value="1"/>
</dbReference>
<feature type="region of interest" description="Disordered" evidence="3">
    <location>
        <begin position="439"/>
        <end position="464"/>
    </location>
</feature>